<dbReference type="PANTHER" id="PTHR23020">
    <property type="entry name" value="UNCHARACTERIZED NUCLEAR HORMONE RECEPTOR-RELATED"/>
    <property type="match status" value="1"/>
</dbReference>
<comment type="caution">
    <text evidence="2">The sequence shown here is derived from an EMBL/GenBank/DDBJ whole genome shotgun (WGS) entry which is preliminary data.</text>
</comment>
<dbReference type="InterPro" id="IPR012877">
    <property type="entry name" value="Dhs-27"/>
</dbReference>
<evidence type="ECO:0000313" key="2">
    <source>
        <dbReference type="EMBL" id="KAI1708316.1"/>
    </source>
</evidence>
<name>A0AAD4MYK9_9BILA</name>
<dbReference type="InterPro" id="IPR015897">
    <property type="entry name" value="CHK_kinase-like"/>
</dbReference>
<dbReference type="Proteomes" id="UP001201812">
    <property type="component" value="Unassembled WGS sequence"/>
</dbReference>
<reference evidence="2" key="1">
    <citation type="submission" date="2022-01" db="EMBL/GenBank/DDBJ databases">
        <title>Genome Sequence Resource for Two Populations of Ditylenchus destructor, the Migratory Endoparasitic Phytonematode.</title>
        <authorList>
            <person name="Zhang H."/>
            <person name="Lin R."/>
            <person name="Xie B."/>
        </authorList>
    </citation>
    <scope>NUCLEOTIDE SEQUENCE</scope>
    <source>
        <strain evidence="2">BazhouSP</strain>
    </source>
</reference>
<dbReference type="Gene3D" id="3.90.1200.10">
    <property type="match status" value="1"/>
</dbReference>
<evidence type="ECO:0000313" key="3">
    <source>
        <dbReference type="Proteomes" id="UP001201812"/>
    </source>
</evidence>
<dbReference type="SUPFAM" id="SSF56112">
    <property type="entry name" value="Protein kinase-like (PK-like)"/>
    <property type="match status" value="1"/>
</dbReference>
<evidence type="ECO:0000259" key="1">
    <source>
        <dbReference type="SMART" id="SM00587"/>
    </source>
</evidence>
<feature type="domain" description="CHK kinase-like" evidence="1">
    <location>
        <begin position="176"/>
        <end position="363"/>
    </location>
</feature>
<dbReference type="InterPro" id="IPR052961">
    <property type="entry name" value="Oxido-Kinase-like_Enzymes"/>
</dbReference>
<dbReference type="EMBL" id="JAKKPZ010000036">
    <property type="protein sequence ID" value="KAI1708316.1"/>
    <property type="molecule type" value="Genomic_DNA"/>
</dbReference>
<dbReference type="AlphaFoldDB" id="A0AAD4MYK9"/>
<sequence length="442" mass="50637">MASAAVDASEYFVNKDTSKETLADSVFSKGFIAEKLAENHHMLRSMLQKLLKIREMAANDICGAKGFCSQIYHIVVLLESSNGMMEEKISVILKVFSNERIENLLNTWGDTNGSNGEGNISVWKPDKEMIDKVRKIHNIECDFYNHFRKISKDILPLPEIYYTQKTDMATNKPGIIIMEDLTEKAYMVPLSKGLTVQQVKNVVECLAKFHYYLLCEADQSWKETFKKSIFEGEFKDCAEAAIMGVALNCNREVFEEPLKRLRKAVDYEFGMYCYKGCAAEVGLPVLLVHGDLWSNNLMWKRQENGKLSDNVAAIIDWQILYKGNFTLDIARLIVICCDSDVRLELESCIVEHYYEIFSHLMLTAGKEMGYNLEQLKKAYQYASINMAFVLCYESSCYKQSIEGEDSADESTNEKLERFWKRARSALDDTVNMLQKVAPEWLT</sequence>
<dbReference type="SMART" id="SM00587">
    <property type="entry name" value="CHK"/>
    <property type="match status" value="1"/>
</dbReference>
<dbReference type="GO" id="GO:0016301">
    <property type="term" value="F:kinase activity"/>
    <property type="evidence" value="ECO:0007669"/>
    <property type="project" value="UniProtKB-KW"/>
</dbReference>
<accession>A0AAD4MYK9</accession>
<proteinExistence type="predicted"/>
<dbReference type="PANTHER" id="PTHR23020:SF41">
    <property type="entry name" value="AMINOGLYCOSIDE PHOSPHOTRANSFERASE DOMAIN-CONTAINING PROTEIN"/>
    <property type="match status" value="1"/>
</dbReference>
<keyword evidence="3" id="KW-1185">Reference proteome</keyword>
<keyword evidence="2" id="KW-0808">Transferase</keyword>
<gene>
    <name evidence="2" type="ORF">DdX_11996</name>
</gene>
<dbReference type="InterPro" id="IPR011009">
    <property type="entry name" value="Kinase-like_dom_sf"/>
</dbReference>
<keyword evidence="2" id="KW-0418">Kinase</keyword>
<dbReference type="Pfam" id="PF07914">
    <property type="entry name" value="DUF1679"/>
    <property type="match status" value="1"/>
</dbReference>
<organism evidence="2 3">
    <name type="scientific">Ditylenchus destructor</name>
    <dbReference type="NCBI Taxonomy" id="166010"/>
    <lineage>
        <taxon>Eukaryota</taxon>
        <taxon>Metazoa</taxon>
        <taxon>Ecdysozoa</taxon>
        <taxon>Nematoda</taxon>
        <taxon>Chromadorea</taxon>
        <taxon>Rhabditida</taxon>
        <taxon>Tylenchina</taxon>
        <taxon>Tylenchomorpha</taxon>
        <taxon>Sphaerularioidea</taxon>
        <taxon>Anguinidae</taxon>
        <taxon>Anguininae</taxon>
        <taxon>Ditylenchus</taxon>
    </lineage>
</organism>
<protein>
    <submittedName>
        <fullName evidence="2">Ecdysteroid kinase domain-containing protein</fullName>
    </submittedName>
</protein>